<dbReference type="AlphaFoldDB" id="B4ND49"/>
<feature type="compositionally biased region" description="Polar residues" evidence="1">
    <location>
        <begin position="317"/>
        <end position="367"/>
    </location>
</feature>
<feature type="compositionally biased region" description="Polar residues" evidence="1">
    <location>
        <begin position="230"/>
        <end position="241"/>
    </location>
</feature>
<feature type="region of interest" description="Disordered" evidence="1">
    <location>
        <begin position="775"/>
        <end position="799"/>
    </location>
</feature>
<feature type="compositionally biased region" description="Polar residues" evidence="1">
    <location>
        <begin position="733"/>
        <end position="742"/>
    </location>
</feature>
<feature type="region of interest" description="Disordered" evidence="1">
    <location>
        <begin position="662"/>
        <end position="749"/>
    </location>
</feature>
<feature type="compositionally biased region" description="Low complexity" evidence="1">
    <location>
        <begin position="663"/>
        <end position="732"/>
    </location>
</feature>
<reference evidence="2 3" key="1">
    <citation type="journal article" date="2007" name="Nature">
        <title>Evolution of genes and genomes on the Drosophila phylogeny.</title>
        <authorList>
            <consortium name="Drosophila 12 Genomes Consortium"/>
            <person name="Clark A.G."/>
            <person name="Eisen M.B."/>
            <person name="Smith D.R."/>
            <person name="Bergman C.M."/>
            <person name="Oliver B."/>
            <person name="Markow T.A."/>
            <person name="Kaufman T.C."/>
            <person name="Kellis M."/>
            <person name="Gelbart W."/>
            <person name="Iyer V.N."/>
            <person name="Pollard D.A."/>
            <person name="Sackton T.B."/>
            <person name="Larracuente A.M."/>
            <person name="Singh N.D."/>
            <person name="Abad J.P."/>
            <person name="Abt D.N."/>
            <person name="Adryan B."/>
            <person name="Aguade M."/>
            <person name="Akashi H."/>
            <person name="Anderson W.W."/>
            <person name="Aquadro C.F."/>
            <person name="Ardell D.H."/>
            <person name="Arguello R."/>
            <person name="Artieri C.G."/>
            <person name="Barbash D.A."/>
            <person name="Barker D."/>
            <person name="Barsanti P."/>
            <person name="Batterham P."/>
            <person name="Batzoglou S."/>
            <person name="Begun D."/>
            <person name="Bhutkar A."/>
            <person name="Blanco E."/>
            <person name="Bosak S.A."/>
            <person name="Bradley R.K."/>
            <person name="Brand A.D."/>
            <person name="Brent M.R."/>
            <person name="Brooks A.N."/>
            <person name="Brown R.H."/>
            <person name="Butlin R.K."/>
            <person name="Caggese C."/>
            <person name="Calvi B.R."/>
            <person name="Bernardo de Carvalho A."/>
            <person name="Caspi A."/>
            <person name="Castrezana S."/>
            <person name="Celniker S.E."/>
            <person name="Chang J.L."/>
            <person name="Chapple C."/>
            <person name="Chatterji S."/>
            <person name="Chinwalla A."/>
            <person name="Civetta A."/>
            <person name="Clifton S.W."/>
            <person name="Comeron J.M."/>
            <person name="Costello J.C."/>
            <person name="Coyne J.A."/>
            <person name="Daub J."/>
            <person name="David R.G."/>
            <person name="Delcher A.L."/>
            <person name="Delehaunty K."/>
            <person name="Do C.B."/>
            <person name="Ebling H."/>
            <person name="Edwards K."/>
            <person name="Eickbush T."/>
            <person name="Evans J.D."/>
            <person name="Filipski A."/>
            <person name="Findeiss S."/>
            <person name="Freyhult E."/>
            <person name="Fulton L."/>
            <person name="Fulton R."/>
            <person name="Garcia A.C."/>
            <person name="Gardiner A."/>
            <person name="Garfield D.A."/>
            <person name="Garvin B.E."/>
            <person name="Gibson G."/>
            <person name="Gilbert D."/>
            <person name="Gnerre S."/>
            <person name="Godfrey J."/>
            <person name="Good R."/>
            <person name="Gotea V."/>
            <person name="Gravely B."/>
            <person name="Greenberg A.J."/>
            <person name="Griffiths-Jones S."/>
            <person name="Gross S."/>
            <person name="Guigo R."/>
            <person name="Gustafson E.A."/>
            <person name="Haerty W."/>
            <person name="Hahn M.W."/>
            <person name="Halligan D.L."/>
            <person name="Halpern A.L."/>
            <person name="Halter G.M."/>
            <person name="Han M.V."/>
            <person name="Heger A."/>
            <person name="Hillier L."/>
            <person name="Hinrichs A.S."/>
            <person name="Holmes I."/>
            <person name="Hoskins R.A."/>
            <person name="Hubisz M.J."/>
            <person name="Hultmark D."/>
            <person name="Huntley M.A."/>
            <person name="Jaffe D.B."/>
            <person name="Jagadeeshan S."/>
            <person name="Jeck W.R."/>
            <person name="Johnson J."/>
            <person name="Jones C.D."/>
            <person name="Jordan W.C."/>
            <person name="Karpen G.H."/>
            <person name="Kataoka E."/>
            <person name="Keightley P.D."/>
            <person name="Kheradpour P."/>
            <person name="Kirkness E.F."/>
            <person name="Koerich L.B."/>
            <person name="Kristiansen K."/>
            <person name="Kudrna D."/>
            <person name="Kulathinal R.J."/>
            <person name="Kumar S."/>
            <person name="Kwok R."/>
            <person name="Lander E."/>
            <person name="Langley C.H."/>
            <person name="Lapoint R."/>
            <person name="Lazzaro B.P."/>
            <person name="Lee S.J."/>
            <person name="Levesque L."/>
            <person name="Li R."/>
            <person name="Lin C.F."/>
            <person name="Lin M.F."/>
            <person name="Lindblad-Toh K."/>
            <person name="Llopart A."/>
            <person name="Long M."/>
            <person name="Low L."/>
            <person name="Lozovsky E."/>
            <person name="Lu J."/>
            <person name="Luo M."/>
            <person name="Machado C.A."/>
            <person name="Makalowski W."/>
            <person name="Marzo M."/>
            <person name="Matsuda M."/>
            <person name="Matzkin L."/>
            <person name="McAllister B."/>
            <person name="McBride C.S."/>
            <person name="McKernan B."/>
            <person name="McKernan K."/>
            <person name="Mendez-Lago M."/>
            <person name="Minx P."/>
            <person name="Mollenhauer M.U."/>
            <person name="Montooth K."/>
            <person name="Mount S.M."/>
            <person name="Mu X."/>
            <person name="Myers E."/>
            <person name="Negre B."/>
            <person name="Newfeld S."/>
            <person name="Nielsen R."/>
            <person name="Noor M.A."/>
            <person name="O'Grady P."/>
            <person name="Pachter L."/>
            <person name="Papaceit M."/>
            <person name="Parisi M.J."/>
            <person name="Parisi M."/>
            <person name="Parts L."/>
            <person name="Pedersen J.S."/>
            <person name="Pesole G."/>
            <person name="Phillippy A.M."/>
            <person name="Ponting C.P."/>
            <person name="Pop M."/>
            <person name="Porcelli D."/>
            <person name="Powell J.R."/>
            <person name="Prohaska S."/>
            <person name="Pruitt K."/>
            <person name="Puig M."/>
            <person name="Quesneville H."/>
            <person name="Ram K.R."/>
            <person name="Rand D."/>
            <person name="Rasmussen M.D."/>
            <person name="Reed L.K."/>
            <person name="Reenan R."/>
            <person name="Reily A."/>
            <person name="Remington K.A."/>
            <person name="Rieger T.T."/>
            <person name="Ritchie M.G."/>
            <person name="Robin C."/>
            <person name="Rogers Y.H."/>
            <person name="Rohde C."/>
            <person name="Rozas J."/>
            <person name="Rubenfield M.J."/>
            <person name="Ruiz A."/>
            <person name="Russo S."/>
            <person name="Salzberg S.L."/>
            <person name="Sanchez-Gracia A."/>
            <person name="Saranga D.J."/>
            <person name="Sato H."/>
            <person name="Schaeffer S.W."/>
            <person name="Schatz M.C."/>
            <person name="Schlenke T."/>
            <person name="Schwartz R."/>
            <person name="Segarra C."/>
            <person name="Singh R.S."/>
            <person name="Sirot L."/>
            <person name="Sirota M."/>
            <person name="Sisneros N.B."/>
            <person name="Smith C.D."/>
            <person name="Smith T.F."/>
            <person name="Spieth J."/>
            <person name="Stage D.E."/>
            <person name="Stark A."/>
            <person name="Stephan W."/>
            <person name="Strausberg R.L."/>
            <person name="Strempel S."/>
            <person name="Sturgill D."/>
            <person name="Sutton G."/>
            <person name="Sutton G.G."/>
            <person name="Tao W."/>
            <person name="Teichmann S."/>
            <person name="Tobari Y.N."/>
            <person name="Tomimura Y."/>
            <person name="Tsolas J.M."/>
            <person name="Valente V.L."/>
            <person name="Venter E."/>
            <person name="Venter J.C."/>
            <person name="Vicario S."/>
            <person name="Vieira F.G."/>
            <person name="Vilella A.J."/>
            <person name="Villasante A."/>
            <person name="Walenz B."/>
            <person name="Wang J."/>
            <person name="Wasserman M."/>
            <person name="Watts T."/>
            <person name="Wilson D."/>
            <person name="Wilson R.K."/>
            <person name="Wing R.A."/>
            <person name="Wolfner M.F."/>
            <person name="Wong A."/>
            <person name="Wong G.K."/>
            <person name="Wu C.I."/>
            <person name="Wu G."/>
            <person name="Yamamoto D."/>
            <person name="Yang H.P."/>
            <person name="Yang S.P."/>
            <person name="Yorke J.A."/>
            <person name="Yoshida K."/>
            <person name="Zdobnov E."/>
            <person name="Zhang P."/>
            <person name="Zhang Y."/>
            <person name="Zimin A.V."/>
            <person name="Baldwin J."/>
            <person name="Abdouelleil A."/>
            <person name="Abdulkadir J."/>
            <person name="Abebe A."/>
            <person name="Abera B."/>
            <person name="Abreu J."/>
            <person name="Acer S.C."/>
            <person name="Aftuck L."/>
            <person name="Alexander A."/>
            <person name="An P."/>
            <person name="Anderson E."/>
            <person name="Anderson S."/>
            <person name="Arachi H."/>
            <person name="Azer M."/>
            <person name="Bachantsang P."/>
            <person name="Barry A."/>
            <person name="Bayul T."/>
            <person name="Berlin A."/>
            <person name="Bessette D."/>
            <person name="Bloom T."/>
            <person name="Blye J."/>
            <person name="Boguslavskiy L."/>
            <person name="Bonnet C."/>
            <person name="Boukhgalter B."/>
            <person name="Bourzgui I."/>
            <person name="Brown A."/>
            <person name="Cahill P."/>
            <person name="Channer S."/>
            <person name="Cheshatsang Y."/>
            <person name="Chuda L."/>
            <person name="Citroen M."/>
            <person name="Collymore A."/>
            <person name="Cooke P."/>
            <person name="Costello M."/>
            <person name="D'Aco K."/>
            <person name="Daza R."/>
            <person name="De Haan G."/>
            <person name="DeGray S."/>
            <person name="DeMaso C."/>
            <person name="Dhargay N."/>
            <person name="Dooley K."/>
            <person name="Dooley E."/>
            <person name="Doricent M."/>
            <person name="Dorje P."/>
            <person name="Dorjee K."/>
            <person name="Dupes A."/>
            <person name="Elong R."/>
            <person name="Falk J."/>
            <person name="Farina A."/>
            <person name="Faro S."/>
            <person name="Ferguson D."/>
            <person name="Fisher S."/>
            <person name="Foley C.D."/>
            <person name="Franke A."/>
            <person name="Friedrich D."/>
            <person name="Gadbois L."/>
            <person name="Gearin G."/>
            <person name="Gearin C.R."/>
            <person name="Giannoukos G."/>
            <person name="Goode T."/>
            <person name="Graham J."/>
            <person name="Grandbois E."/>
            <person name="Grewal S."/>
            <person name="Gyaltsen K."/>
            <person name="Hafez N."/>
            <person name="Hagos B."/>
            <person name="Hall J."/>
            <person name="Henson C."/>
            <person name="Hollinger A."/>
            <person name="Honan T."/>
            <person name="Huard M.D."/>
            <person name="Hughes L."/>
            <person name="Hurhula B."/>
            <person name="Husby M.E."/>
            <person name="Kamat A."/>
            <person name="Kanga B."/>
            <person name="Kashin S."/>
            <person name="Khazanovich D."/>
            <person name="Kisner P."/>
            <person name="Lance K."/>
            <person name="Lara M."/>
            <person name="Lee W."/>
            <person name="Lennon N."/>
            <person name="Letendre F."/>
            <person name="LeVine R."/>
            <person name="Lipovsky A."/>
            <person name="Liu X."/>
            <person name="Liu J."/>
            <person name="Liu S."/>
            <person name="Lokyitsang T."/>
            <person name="Lokyitsang Y."/>
            <person name="Lubonja R."/>
            <person name="Lui A."/>
            <person name="MacDonald P."/>
            <person name="Magnisalis V."/>
            <person name="Maru K."/>
            <person name="Matthews C."/>
            <person name="McCusker W."/>
            <person name="McDonough S."/>
            <person name="Mehta T."/>
            <person name="Meldrim J."/>
            <person name="Meneus L."/>
            <person name="Mihai O."/>
            <person name="Mihalev A."/>
            <person name="Mihova T."/>
            <person name="Mittelman R."/>
            <person name="Mlenga V."/>
            <person name="Montmayeur A."/>
            <person name="Mulrain L."/>
            <person name="Navidi A."/>
            <person name="Naylor J."/>
            <person name="Negash T."/>
            <person name="Nguyen T."/>
            <person name="Nguyen N."/>
            <person name="Nicol R."/>
            <person name="Norbu C."/>
            <person name="Norbu N."/>
            <person name="Novod N."/>
            <person name="O'Neill B."/>
            <person name="Osman S."/>
            <person name="Markiewicz E."/>
            <person name="Oyono O.L."/>
            <person name="Patti C."/>
            <person name="Phunkhang P."/>
            <person name="Pierre F."/>
            <person name="Priest M."/>
            <person name="Raghuraman S."/>
            <person name="Rege F."/>
            <person name="Reyes R."/>
            <person name="Rise C."/>
            <person name="Rogov P."/>
            <person name="Ross K."/>
            <person name="Ryan E."/>
            <person name="Settipalli S."/>
            <person name="Shea T."/>
            <person name="Sherpa N."/>
            <person name="Shi L."/>
            <person name="Shih D."/>
            <person name="Sparrow T."/>
            <person name="Spaulding J."/>
            <person name="Stalker J."/>
            <person name="Stange-Thomann N."/>
            <person name="Stavropoulos S."/>
            <person name="Stone C."/>
            <person name="Strader C."/>
            <person name="Tesfaye S."/>
            <person name="Thomson T."/>
            <person name="Thoulutsang Y."/>
            <person name="Thoulutsang D."/>
            <person name="Topham K."/>
            <person name="Topping I."/>
            <person name="Tsamla T."/>
            <person name="Vassiliev H."/>
            <person name="Vo A."/>
            <person name="Wangchuk T."/>
            <person name="Wangdi T."/>
            <person name="Weiand M."/>
            <person name="Wilkinson J."/>
            <person name="Wilson A."/>
            <person name="Yadav S."/>
            <person name="Young G."/>
            <person name="Yu Q."/>
            <person name="Zembek L."/>
            <person name="Zhong D."/>
            <person name="Zimmer A."/>
            <person name="Zwirko Z."/>
            <person name="Jaffe D.B."/>
            <person name="Alvarez P."/>
            <person name="Brockman W."/>
            <person name="Butler J."/>
            <person name="Chin C."/>
            <person name="Gnerre S."/>
            <person name="Grabherr M."/>
            <person name="Kleber M."/>
            <person name="Mauceli E."/>
            <person name="MacCallum I."/>
        </authorList>
    </citation>
    <scope>NUCLEOTIDE SEQUENCE [LARGE SCALE GENOMIC DNA]</scope>
    <source>
        <strain evidence="3">Tucson 14030-0811.24</strain>
    </source>
</reference>
<accession>B4ND49</accession>
<feature type="compositionally biased region" description="Polar residues" evidence="1">
    <location>
        <begin position="433"/>
        <end position="454"/>
    </location>
</feature>
<evidence type="ECO:0000256" key="1">
    <source>
        <dbReference type="SAM" id="MobiDB-lite"/>
    </source>
</evidence>
<dbReference type="Proteomes" id="UP000007798">
    <property type="component" value="Unassembled WGS sequence"/>
</dbReference>
<feature type="region of interest" description="Disordered" evidence="1">
    <location>
        <begin position="516"/>
        <end position="609"/>
    </location>
</feature>
<gene>
    <name evidence="2" type="primary">Dwil\GK10164</name>
    <name evidence="2" type="ORF">Dwil_GK10164</name>
</gene>
<dbReference type="InParanoid" id="B4ND49"/>
<feature type="compositionally biased region" description="Polar residues" evidence="1">
    <location>
        <begin position="543"/>
        <end position="570"/>
    </location>
</feature>
<keyword evidence="3" id="KW-1185">Reference proteome</keyword>
<feature type="region of interest" description="Disordered" evidence="1">
    <location>
        <begin position="299"/>
        <end position="487"/>
    </location>
</feature>
<evidence type="ECO:0000313" key="3">
    <source>
        <dbReference type="Proteomes" id="UP000007798"/>
    </source>
</evidence>
<name>B4ND49_DROWI</name>
<feature type="region of interest" description="Disordered" evidence="1">
    <location>
        <begin position="223"/>
        <end position="243"/>
    </location>
</feature>
<proteinExistence type="predicted"/>
<dbReference type="EMBL" id="CH964239">
    <property type="protein sequence ID" value="EDW82758.2"/>
    <property type="molecule type" value="Genomic_DNA"/>
</dbReference>
<feature type="compositionally biased region" description="Polar residues" evidence="1">
    <location>
        <begin position="374"/>
        <end position="426"/>
    </location>
</feature>
<evidence type="ECO:0000313" key="2">
    <source>
        <dbReference type="EMBL" id="EDW82758.2"/>
    </source>
</evidence>
<feature type="compositionally biased region" description="Basic residues" evidence="1">
    <location>
        <begin position="576"/>
        <end position="586"/>
    </location>
</feature>
<protein>
    <submittedName>
        <fullName evidence="2">Uncharacterized protein</fullName>
    </submittedName>
</protein>
<dbReference type="HOGENOM" id="CLU_374392_0_0_1"/>
<organism evidence="2 3">
    <name type="scientific">Drosophila willistoni</name>
    <name type="common">Fruit fly</name>
    <dbReference type="NCBI Taxonomy" id="7260"/>
    <lineage>
        <taxon>Eukaryota</taxon>
        <taxon>Metazoa</taxon>
        <taxon>Ecdysozoa</taxon>
        <taxon>Arthropoda</taxon>
        <taxon>Hexapoda</taxon>
        <taxon>Insecta</taxon>
        <taxon>Pterygota</taxon>
        <taxon>Neoptera</taxon>
        <taxon>Endopterygota</taxon>
        <taxon>Diptera</taxon>
        <taxon>Brachycera</taxon>
        <taxon>Muscomorpha</taxon>
        <taxon>Ephydroidea</taxon>
        <taxon>Drosophilidae</taxon>
        <taxon>Drosophila</taxon>
        <taxon>Sophophora</taxon>
    </lineage>
</organism>
<sequence length="839" mass="89503">MDDSENTIPDLGPMTDLKTAIERGTVTLLTADERQYNLSSPEGEVVLMATDDSSLAPSDTPPPLIPLSETSSKKIFYLKSFDEQFSDLQPQRIKSICSEAKHQGAIPKSSSVGSSPGKGVTKFSVPNVMETEQPVALSTALDSPISEPELGPIPKKRIPFKPIIWQHFATIEPEPEDLNVIETEHSVAMSTTLPSPISEPELGSIPKKRIPIKPSIWRSLDTKETEPVETLSTMPSTSTAKQGHLTEKRNSYNMENWMLKSPTVASRFVEATIPKLTSRVATPLAASVGKEYPRLIHFATTGAEPPTTTFFKARPKASSTGADPSATTSSKARPKASSTGADPQSTTSLKARPKASSTGADPQSTTRLKARPKASSTGADPQSTTSLKARPKSSSTGADPQSTTSLKARPKASSTGADPPATTSLTARPMSEKSIQSKFKITTASKKSPITSSSEGEKEILQVPSERATQRKSRKQKFPVRPEGALESPIKLMTLDPIPSTALSARAGAKRQLPYDATFEKQSKTTKALVSKANTDDLKPNDDSITPSMALQSYPLSTASDSKCQLSTGSSSEKRTKIKQKKKKRSSAPTATPAKVKKSESAKSNGKQGSIANSFKFVNDFVCIVNNNYLYFIQTTAMHLYWGYARRTDGYPTIPTGVDFADSSNSGTANGSNSGTSNRSSSRTANGSNSGASNGSNSRTANGSNSGTANRSNSGTSNASNSGTANGSAPNNLSSTLVSSTGPWDMAMPLETEPPLQLMSPLPDTSPELEWELLQASSTSDPSPPIEEPLTHNNENPTQANESMQSFLLMDAMFSSTTSSQYIFQEISNSAITLENFVS</sequence>